<sequence>MNRLAILTLLATSFVAAQADSFNDTARVRSATPEYERISTPRKECSSEWVTETREVPAQRQYGGAVIGGLAGALIGNQVGKGHGREAATAVGAVVGALAGDNIDNRGRSGGYVEEIPREIKRCRTVEDWQSRLVGYRVTYEYRGQQYTTFMNENPGKSLPVRVSVEPLI</sequence>
<dbReference type="OrthoDB" id="8909257at2"/>
<dbReference type="NCBIfam" id="NF008437">
    <property type="entry name" value="PRK11280.1"/>
    <property type="match status" value="1"/>
</dbReference>
<evidence type="ECO:0000313" key="6">
    <source>
        <dbReference type="Proteomes" id="UP000186513"/>
    </source>
</evidence>
<dbReference type="InterPro" id="IPR008816">
    <property type="entry name" value="Gly_zipper_2TM_dom"/>
</dbReference>
<gene>
    <name evidence="5" type="ORF">SAMN02745887_02759</name>
</gene>
<feature type="domain" description="Glycine zipper 2TM" evidence="4">
    <location>
        <begin position="63"/>
        <end position="103"/>
    </location>
</feature>
<evidence type="ECO:0000313" key="5">
    <source>
        <dbReference type="EMBL" id="SFZ78051.1"/>
    </source>
</evidence>
<keyword evidence="6" id="KW-1185">Reference proteome</keyword>
<dbReference type="PANTHER" id="PTHR35603:SF2">
    <property type="entry name" value="OUTER MEMBRANE LIPOPROTEIN"/>
    <property type="match status" value="1"/>
</dbReference>
<reference evidence="5 6" key="1">
    <citation type="submission" date="2016-11" db="EMBL/GenBank/DDBJ databases">
        <authorList>
            <person name="Jaros S."/>
            <person name="Januszkiewicz K."/>
            <person name="Wedrychowicz H."/>
        </authorList>
    </citation>
    <scope>NUCLEOTIDE SEQUENCE [LARGE SCALE GENOMIC DNA]</scope>
    <source>
        <strain evidence="5 6">DSM 18899</strain>
    </source>
</reference>
<dbReference type="Proteomes" id="UP000186513">
    <property type="component" value="Unassembled WGS sequence"/>
</dbReference>
<feature type="signal peptide" evidence="3">
    <location>
        <begin position="1"/>
        <end position="19"/>
    </location>
</feature>
<evidence type="ECO:0000256" key="2">
    <source>
        <dbReference type="ARBA" id="ARBA00023136"/>
    </source>
</evidence>
<organism evidence="5 6">
    <name type="scientific">Chitinimonas taiwanensis DSM 18899</name>
    <dbReference type="NCBI Taxonomy" id="1121279"/>
    <lineage>
        <taxon>Bacteria</taxon>
        <taxon>Pseudomonadati</taxon>
        <taxon>Pseudomonadota</taxon>
        <taxon>Betaproteobacteria</taxon>
        <taxon>Neisseriales</taxon>
        <taxon>Chitinibacteraceae</taxon>
        <taxon>Chitinimonas</taxon>
    </lineage>
</organism>
<protein>
    <submittedName>
        <fullName evidence="5">Uncharacterized conserved protein YcfJ, contains glycine zipper 2TM domain</fullName>
    </submittedName>
</protein>
<proteinExistence type="predicted"/>
<feature type="chain" id="PRO_5012656527" evidence="3">
    <location>
        <begin position="20"/>
        <end position="169"/>
    </location>
</feature>
<dbReference type="InterPro" id="IPR051407">
    <property type="entry name" value="Bact_OM_lipoprot/Surf_antigen"/>
</dbReference>
<evidence type="ECO:0000259" key="4">
    <source>
        <dbReference type="Pfam" id="PF05433"/>
    </source>
</evidence>
<evidence type="ECO:0000256" key="3">
    <source>
        <dbReference type="SAM" id="SignalP"/>
    </source>
</evidence>
<dbReference type="GO" id="GO:0019867">
    <property type="term" value="C:outer membrane"/>
    <property type="evidence" value="ECO:0007669"/>
    <property type="project" value="InterPro"/>
</dbReference>
<dbReference type="PANTHER" id="PTHR35603">
    <property type="match status" value="1"/>
</dbReference>
<dbReference type="AlphaFoldDB" id="A0A1K2HMU7"/>
<evidence type="ECO:0000256" key="1">
    <source>
        <dbReference type="ARBA" id="ARBA00004370"/>
    </source>
</evidence>
<dbReference type="STRING" id="1121279.SAMN02745887_02759"/>
<keyword evidence="2" id="KW-0472">Membrane</keyword>
<accession>A0A1K2HMU7</accession>
<dbReference type="Pfam" id="PF05433">
    <property type="entry name" value="Rick_17kDa_Anti"/>
    <property type="match status" value="1"/>
</dbReference>
<keyword evidence="3" id="KW-0732">Signal</keyword>
<dbReference type="EMBL" id="FPKR01000011">
    <property type="protein sequence ID" value="SFZ78051.1"/>
    <property type="molecule type" value="Genomic_DNA"/>
</dbReference>
<dbReference type="RefSeq" id="WP_072429262.1">
    <property type="nucleotide sequence ID" value="NZ_FPKR01000011.1"/>
</dbReference>
<comment type="subcellular location">
    <subcellularLocation>
        <location evidence="1">Membrane</location>
    </subcellularLocation>
</comment>
<name>A0A1K2HMU7_9NEIS</name>